<dbReference type="Gene3D" id="3.90.1140.10">
    <property type="entry name" value="Cyclic phosphodiesterase"/>
    <property type="match status" value="1"/>
</dbReference>
<evidence type="ECO:0008006" key="3">
    <source>
        <dbReference type="Google" id="ProtNLM"/>
    </source>
</evidence>
<proteinExistence type="predicted"/>
<dbReference type="SUPFAM" id="SSF55144">
    <property type="entry name" value="LigT-like"/>
    <property type="match status" value="1"/>
</dbReference>
<comment type="caution">
    <text evidence="1">The sequence shown here is derived from an EMBL/GenBank/DDBJ whole genome shotgun (WGS) entry which is preliminary data.</text>
</comment>
<dbReference type="RefSeq" id="WP_345160588.1">
    <property type="nucleotide sequence ID" value="NZ_BAABHC010000016.1"/>
</dbReference>
<protein>
    <recommendedName>
        <fullName evidence="3">2'-5' RNA ligase</fullName>
    </recommendedName>
</protein>
<dbReference type="EMBL" id="BAABHC010000016">
    <property type="protein sequence ID" value="GAA4437891.1"/>
    <property type="molecule type" value="Genomic_DNA"/>
</dbReference>
<dbReference type="Proteomes" id="UP001500552">
    <property type="component" value="Unassembled WGS sequence"/>
</dbReference>
<accession>A0ABP8LVC2</accession>
<reference evidence="2" key="1">
    <citation type="journal article" date="2019" name="Int. J. Syst. Evol. Microbiol.">
        <title>The Global Catalogue of Microorganisms (GCM) 10K type strain sequencing project: providing services to taxonomists for standard genome sequencing and annotation.</title>
        <authorList>
            <consortium name="The Broad Institute Genomics Platform"/>
            <consortium name="The Broad Institute Genome Sequencing Center for Infectious Disease"/>
            <person name="Wu L."/>
            <person name="Ma J."/>
        </authorList>
    </citation>
    <scope>NUCLEOTIDE SEQUENCE [LARGE SCALE GENOMIC DNA]</scope>
    <source>
        <strain evidence="2">JCM 17926</strain>
    </source>
</reference>
<keyword evidence="2" id="KW-1185">Reference proteome</keyword>
<evidence type="ECO:0000313" key="2">
    <source>
        <dbReference type="Proteomes" id="UP001500552"/>
    </source>
</evidence>
<sequence>MNLEKHYNGLWENALQQFKAGAFELDPFLSSGDDDRFGLTLLFRPDEAVKESIGAFLQELRQVEPAQYYYPSSDLHVTVMSVISCHAGFRLSHIDRAAYINVLRECLADIKSFRVDFRGITASPSCIMVQGFPASGQLNDLRDKLRESFRKSSLQQTMDSRYILRTAHITAARFKEPLHNPAAFLDRLQANRSHSFGSTEVHHIELVYNDWYQRQAAVQNVCNFRLN</sequence>
<gene>
    <name evidence="1" type="ORF">GCM10023188_32610</name>
</gene>
<dbReference type="InterPro" id="IPR009097">
    <property type="entry name" value="Cyclic_Pdiesterase"/>
</dbReference>
<dbReference type="Pfam" id="PF13563">
    <property type="entry name" value="2_5_RNA_ligase2"/>
    <property type="match status" value="1"/>
</dbReference>
<evidence type="ECO:0000313" key="1">
    <source>
        <dbReference type="EMBL" id="GAA4437891.1"/>
    </source>
</evidence>
<organism evidence="1 2">
    <name type="scientific">Pontibacter saemangeumensis</name>
    <dbReference type="NCBI Taxonomy" id="1084525"/>
    <lineage>
        <taxon>Bacteria</taxon>
        <taxon>Pseudomonadati</taxon>
        <taxon>Bacteroidota</taxon>
        <taxon>Cytophagia</taxon>
        <taxon>Cytophagales</taxon>
        <taxon>Hymenobacteraceae</taxon>
        <taxon>Pontibacter</taxon>
    </lineage>
</organism>
<name>A0ABP8LVC2_9BACT</name>